<keyword evidence="3" id="KW-1185">Reference proteome</keyword>
<reference evidence="2 3" key="1">
    <citation type="submission" date="2017-10" db="EMBL/GenBank/DDBJ databases">
        <title>Genomics of the genus Arcobacter.</title>
        <authorList>
            <person name="Perez-Cataluna A."/>
            <person name="Figueras M.J."/>
        </authorList>
    </citation>
    <scope>NUCLEOTIDE SEQUENCE [LARGE SCALE GENOMIC DNA]</scope>
    <source>
        <strain evidence="2 3">CECT 8441</strain>
    </source>
</reference>
<organism evidence="2 3">
    <name type="scientific">Halarcobacter ebronensis</name>
    <dbReference type="NCBI Taxonomy" id="1462615"/>
    <lineage>
        <taxon>Bacteria</taxon>
        <taxon>Pseudomonadati</taxon>
        <taxon>Campylobacterota</taxon>
        <taxon>Epsilonproteobacteria</taxon>
        <taxon>Campylobacterales</taxon>
        <taxon>Arcobacteraceae</taxon>
        <taxon>Halarcobacter</taxon>
    </lineage>
</organism>
<feature type="signal peptide" evidence="1">
    <location>
        <begin position="1"/>
        <end position="23"/>
    </location>
</feature>
<sequence>MQKSFNLLTGLFLLGTTSVSMFATDWLSGVYINQDKKSFMDEVIFCEDGKAYAGMAPRKYEIVDKGDEKFVILNSNGKFTFKISENKDELFPADKFTKDWFTTATLKLDPKRKDKCNW</sequence>
<dbReference type="OrthoDB" id="5365745at2"/>
<dbReference type="AlphaFoldDB" id="A0A4Q1AM27"/>
<gene>
    <name evidence="2" type="ORF">CRV07_10615</name>
</gene>
<accession>A0A4Q1AM27</accession>
<evidence type="ECO:0000256" key="1">
    <source>
        <dbReference type="SAM" id="SignalP"/>
    </source>
</evidence>
<dbReference type="Proteomes" id="UP000289758">
    <property type="component" value="Unassembled WGS sequence"/>
</dbReference>
<evidence type="ECO:0000313" key="2">
    <source>
        <dbReference type="EMBL" id="RXK04599.1"/>
    </source>
</evidence>
<evidence type="ECO:0000313" key="3">
    <source>
        <dbReference type="Proteomes" id="UP000289758"/>
    </source>
</evidence>
<feature type="chain" id="PRO_5020729218" evidence="1">
    <location>
        <begin position="24"/>
        <end position="118"/>
    </location>
</feature>
<keyword evidence="1" id="KW-0732">Signal</keyword>
<dbReference type="RefSeq" id="WP_129087660.1">
    <property type="nucleotide sequence ID" value="NZ_CP053836.1"/>
</dbReference>
<name>A0A4Q1AM27_9BACT</name>
<comment type="caution">
    <text evidence="2">The sequence shown here is derived from an EMBL/GenBank/DDBJ whole genome shotgun (WGS) entry which is preliminary data.</text>
</comment>
<protein>
    <submittedName>
        <fullName evidence="2">Uncharacterized protein</fullName>
    </submittedName>
</protein>
<dbReference type="EMBL" id="PDKK01000009">
    <property type="protein sequence ID" value="RXK04599.1"/>
    <property type="molecule type" value="Genomic_DNA"/>
</dbReference>
<proteinExistence type="predicted"/>